<dbReference type="HOGENOM" id="CLU_849939_0_0_1"/>
<keyword evidence="1" id="KW-0472">Membrane</keyword>
<dbReference type="AlphaFoldDB" id="M2UU73"/>
<protein>
    <recommendedName>
        <fullName evidence="2">Linalool dehydratase/isomerase domain-containing protein</fullName>
    </recommendedName>
</protein>
<evidence type="ECO:0000313" key="4">
    <source>
        <dbReference type="Proteomes" id="UP000016936"/>
    </source>
</evidence>
<evidence type="ECO:0000313" key="3">
    <source>
        <dbReference type="EMBL" id="EMD91412.1"/>
    </source>
</evidence>
<name>M2UU73_COCH5</name>
<dbReference type="Pfam" id="PF18566">
    <property type="entry name" value="Ldi"/>
    <property type="match status" value="2"/>
</dbReference>
<dbReference type="eggNOG" id="ENOG502QYCV">
    <property type="taxonomic scope" value="Eukaryota"/>
</dbReference>
<dbReference type="STRING" id="701091.M2UU73"/>
<dbReference type="InterPro" id="IPR041411">
    <property type="entry name" value="Ldi"/>
</dbReference>
<accession>M2UU73</accession>
<reference evidence="4" key="2">
    <citation type="journal article" date="2013" name="PLoS Genet.">
        <title>Comparative genome structure, secondary metabolite, and effector coding capacity across Cochliobolus pathogens.</title>
        <authorList>
            <person name="Condon B.J."/>
            <person name="Leng Y."/>
            <person name="Wu D."/>
            <person name="Bushley K.E."/>
            <person name="Ohm R.A."/>
            <person name="Otillar R."/>
            <person name="Martin J."/>
            <person name="Schackwitz W."/>
            <person name="Grimwood J."/>
            <person name="MohdZainudin N."/>
            <person name="Xue C."/>
            <person name="Wang R."/>
            <person name="Manning V.A."/>
            <person name="Dhillon B."/>
            <person name="Tu Z.J."/>
            <person name="Steffenson B.J."/>
            <person name="Salamov A."/>
            <person name="Sun H."/>
            <person name="Lowry S."/>
            <person name="LaButti K."/>
            <person name="Han J."/>
            <person name="Copeland A."/>
            <person name="Lindquist E."/>
            <person name="Barry K."/>
            <person name="Schmutz J."/>
            <person name="Baker S.E."/>
            <person name="Ciuffetti L.M."/>
            <person name="Grigoriev I.V."/>
            <person name="Zhong S."/>
            <person name="Turgeon B.G."/>
        </authorList>
    </citation>
    <scope>NUCLEOTIDE SEQUENCE [LARGE SCALE GENOMIC DNA]</scope>
    <source>
        <strain evidence="4">C5 / ATCC 48332 / race O</strain>
    </source>
</reference>
<keyword evidence="4" id="KW-1185">Reference proteome</keyword>
<proteinExistence type="predicted"/>
<feature type="transmembrane region" description="Helical" evidence="1">
    <location>
        <begin position="38"/>
        <end position="55"/>
    </location>
</feature>
<feature type="transmembrane region" description="Helical" evidence="1">
    <location>
        <begin position="98"/>
        <end position="124"/>
    </location>
</feature>
<dbReference type="EMBL" id="KB445576">
    <property type="protein sequence ID" value="EMD91412.1"/>
    <property type="molecule type" value="Genomic_DNA"/>
</dbReference>
<keyword evidence="1" id="KW-1133">Transmembrane helix</keyword>
<sequence>MEALDPASSLHAVASDTLLIPSCAGAQKVTTRYQRRTQAQYLLLFVAGLLGFYKSQSNFIRVLSLSCIFPGTGFLAVGGIIGATGFVLTLLVLPLSLFAWFGAGGLVFVLANWIVPGIAAAAVVGDSVANQPMDDWANFTRIDQFQTSALRYQLYDVQYTLAAVQKFYMPNFHGYIKAAQENVIEKSTTKDVMNYWKWESLWGKFTLPNWIYSACNLIGMEGAIAYDSYQKTGRVATLLDGDYQRGFEEDFTDPDGSIVPLRSAITGFSIPGLAGVLGDAGSALHCSAGMPHIARRLWHLSRASVVRKDEKGRFMLENLGMLNITAS</sequence>
<feature type="domain" description="Linalool dehydratase/isomerase" evidence="2">
    <location>
        <begin position="151"/>
        <end position="207"/>
    </location>
</feature>
<evidence type="ECO:0000256" key="1">
    <source>
        <dbReference type="SAM" id="Phobius"/>
    </source>
</evidence>
<dbReference type="Proteomes" id="UP000016936">
    <property type="component" value="Unassembled WGS sequence"/>
</dbReference>
<evidence type="ECO:0000259" key="2">
    <source>
        <dbReference type="Pfam" id="PF18566"/>
    </source>
</evidence>
<organism evidence="3 4">
    <name type="scientific">Cochliobolus heterostrophus (strain C5 / ATCC 48332 / race O)</name>
    <name type="common">Southern corn leaf blight fungus</name>
    <name type="synonym">Bipolaris maydis</name>
    <dbReference type="NCBI Taxonomy" id="701091"/>
    <lineage>
        <taxon>Eukaryota</taxon>
        <taxon>Fungi</taxon>
        <taxon>Dikarya</taxon>
        <taxon>Ascomycota</taxon>
        <taxon>Pezizomycotina</taxon>
        <taxon>Dothideomycetes</taxon>
        <taxon>Pleosporomycetidae</taxon>
        <taxon>Pleosporales</taxon>
        <taxon>Pleosporineae</taxon>
        <taxon>Pleosporaceae</taxon>
        <taxon>Bipolaris</taxon>
    </lineage>
</organism>
<reference evidence="3 4" key="1">
    <citation type="journal article" date="2012" name="PLoS Pathog.">
        <title>Diverse lifestyles and strategies of plant pathogenesis encoded in the genomes of eighteen Dothideomycetes fungi.</title>
        <authorList>
            <person name="Ohm R.A."/>
            <person name="Feau N."/>
            <person name="Henrissat B."/>
            <person name="Schoch C.L."/>
            <person name="Horwitz B.A."/>
            <person name="Barry K.W."/>
            <person name="Condon B.J."/>
            <person name="Copeland A.C."/>
            <person name="Dhillon B."/>
            <person name="Glaser F."/>
            <person name="Hesse C.N."/>
            <person name="Kosti I."/>
            <person name="LaButti K."/>
            <person name="Lindquist E.A."/>
            <person name="Lucas S."/>
            <person name="Salamov A.A."/>
            <person name="Bradshaw R.E."/>
            <person name="Ciuffetti L."/>
            <person name="Hamelin R.C."/>
            <person name="Kema G.H.J."/>
            <person name="Lawrence C."/>
            <person name="Scott J.A."/>
            <person name="Spatafora J.W."/>
            <person name="Turgeon B.G."/>
            <person name="de Wit P.J.G.M."/>
            <person name="Zhong S."/>
            <person name="Goodwin S.B."/>
            <person name="Grigoriev I.V."/>
        </authorList>
    </citation>
    <scope>NUCLEOTIDE SEQUENCE [LARGE SCALE GENOMIC DNA]</scope>
    <source>
        <strain evidence="4">C5 / ATCC 48332 / race O</strain>
    </source>
</reference>
<gene>
    <name evidence="3" type="ORF">COCHEDRAFT_1030240</name>
</gene>
<dbReference type="OrthoDB" id="9979195at2759"/>
<keyword evidence="1" id="KW-0812">Transmembrane</keyword>
<feature type="transmembrane region" description="Helical" evidence="1">
    <location>
        <begin position="67"/>
        <end position="92"/>
    </location>
</feature>
<feature type="domain" description="Linalool dehydratase/isomerase" evidence="2">
    <location>
        <begin position="208"/>
        <end position="319"/>
    </location>
</feature>